<dbReference type="InterPro" id="IPR050357">
    <property type="entry name" value="Arrestin_domain-protein"/>
</dbReference>
<dbReference type="InterPro" id="IPR014752">
    <property type="entry name" value="Arrestin-like_C"/>
</dbReference>
<protein>
    <submittedName>
        <fullName evidence="4">Arrestin C-terminal-like domain-containing protein</fullName>
    </submittedName>
</protein>
<name>A0A914DQK0_9BILA</name>
<proteinExistence type="inferred from homology"/>
<dbReference type="GO" id="GO:0015031">
    <property type="term" value="P:protein transport"/>
    <property type="evidence" value="ECO:0007669"/>
    <property type="project" value="TreeGrafter"/>
</dbReference>
<dbReference type="InterPro" id="IPR011022">
    <property type="entry name" value="Arrestin_C-like"/>
</dbReference>
<evidence type="ECO:0000256" key="1">
    <source>
        <dbReference type="ARBA" id="ARBA00005298"/>
    </source>
</evidence>
<feature type="domain" description="Arrestin C-terminal-like" evidence="2">
    <location>
        <begin position="149"/>
        <end position="285"/>
    </location>
</feature>
<sequence>MPDQTVHGTVIIDANEPIKARNVTLQVVGQAHTHWKCKHMSTYYNPETKTTEVNRGIVKESESHPARGIETYMDNKFVLWDGSDKKMLPAGIHKLNFVFPLPHTCPPSYEGEFGYIRYYCKAKIDRPWQFDKTVIAGFTVLPHFDLNTIPHAANPRASIPKYGYVPGESIDIQMDFLNESSRKIDCIDVKLIEYTIYTGKCDYTSHRARKEHDRTVNQIKHHSKIQAKTSGSEILSLKVPPIVPSFHNCSIIQVDYILKVNVDAHGFMNNTMSFNLPILIGTYPIIPRAIESPAYPMAPPDYVAPPQSTVPPEAIFGPPPSYAICKFGQGTVALYDKDAKNAENFGFAPRYLYYNSGIANSYPALPELSASTQL</sequence>
<dbReference type="Pfam" id="PF00339">
    <property type="entry name" value="Arrestin_N"/>
    <property type="match status" value="1"/>
</dbReference>
<evidence type="ECO:0000313" key="3">
    <source>
        <dbReference type="Proteomes" id="UP000887540"/>
    </source>
</evidence>
<evidence type="ECO:0000259" key="2">
    <source>
        <dbReference type="SMART" id="SM01017"/>
    </source>
</evidence>
<dbReference type="AlphaFoldDB" id="A0A914DQK0"/>
<keyword evidence="3" id="KW-1185">Reference proteome</keyword>
<dbReference type="InterPro" id="IPR011021">
    <property type="entry name" value="Arrestin-like_N"/>
</dbReference>
<dbReference type="SMART" id="SM01017">
    <property type="entry name" value="Arrestin_C"/>
    <property type="match status" value="1"/>
</dbReference>
<dbReference type="PANTHER" id="PTHR11188:SF175">
    <property type="entry name" value="ARRESTIN C-TERMINAL-LIKE DOMAIN-CONTAINING PROTEIN"/>
    <property type="match status" value="1"/>
</dbReference>
<dbReference type="Gene3D" id="2.60.40.640">
    <property type="match status" value="2"/>
</dbReference>
<accession>A0A914DQK0</accession>
<dbReference type="InterPro" id="IPR014756">
    <property type="entry name" value="Ig_E-set"/>
</dbReference>
<evidence type="ECO:0000313" key="4">
    <source>
        <dbReference type="WBParaSite" id="ACRNAN_scaffold362.g32306.t1"/>
    </source>
</evidence>
<dbReference type="WBParaSite" id="ACRNAN_scaffold362.g32306.t1">
    <property type="protein sequence ID" value="ACRNAN_scaffold362.g32306.t1"/>
    <property type="gene ID" value="ACRNAN_scaffold362.g32306"/>
</dbReference>
<comment type="similarity">
    <text evidence="1">Belongs to the arrestin family.</text>
</comment>
<dbReference type="GO" id="GO:0005737">
    <property type="term" value="C:cytoplasm"/>
    <property type="evidence" value="ECO:0007669"/>
    <property type="project" value="TreeGrafter"/>
</dbReference>
<organism evidence="3 4">
    <name type="scientific">Acrobeloides nanus</name>
    <dbReference type="NCBI Taxonomy" id="290746"/>
    <lineage>
        <taxon>Eukaryota</taxon>
        <taxon>Metazoa</taxon>
        <taxon>Ecdysozoa</taxon>
        <taxon>Nematoda</taxon>
        <taxon>Chromadorea</taxon>
        <taxon>Rhabditida</taxon>
        <taxon>Tylenchina</taxon>
        <taxon>Cephalobomorpha</taxon>
        <taxon>Cephaloboidea</taxon>
        <taxon>Cephalobidae</taxon>
        <taxon>Acrobeloides</taxon>
    </lineage>
</organism>
<dbReference type="SUPFAM" id="SSF81296">
    <property type="entry name" value="E set domains"/>
    <property type="match status" value="2"/>
</dbReference>
<dbReference type="Proteomes" id="UP000887540">
    <property type="component" value="Unplaced"/>
</dbReference>
<dbReference type="PANTHER" id="PTHR11188">
    <property type="entry name" value="ARRESTIN DOMAIN CONTAINING PROTEIN"/>
    <property type="match status" value="1"/>
</dbReference>
<reference evidence="4" key="1">
    <citation type="submission" date="2022-11" db="UniProtKB">
        <authorList>
            <consortium name="WormBaseParasite"/>
        </authorList>
    </citation>
    <scope>IDENTIFICATION</scope>
</reference>
<dbReference type="Pfam" id="PF02752">
    <property type="entry name" value="Arrestin_C"/>
    <property type="match status" value="1"/>
</dbReference>